<dbReference type="OrthoDB" id="2153743at2759"/>
<keyword evidence="2" id="KW-1185">Reference proteome</keyword>
<sequence>MAFEPRHSVVELYTVAYTLVWAMYQQRRIMGPINSGASTPARAVVYIKRQGGRTFGITQPLGNLYPVEGFDPHRDFPYEVLHCPLMGTVKYIWSLTKSHPLVAKDMSGLALHSQASNKAGLDSDISAEHLTKWSVTFTGNDWHRLIQTWPAVLTSFYTTKGRVEQVNSLLKVWYSAAELIKMLYDDVVEDAMRLAERFLQAWEAVLGLKTIQHNKLHLLFHFPMWVDRFSPIIGATAQSQEGANKHTREQAGGVYQPHAVSRHVATSMALLSGIQHMAEGGW</sequence>
<name>A0A6A7C0V2_9PEZI</name>
<protein>
    <submittedName>
        <fullName evidence="1">Uncharacterized protein</fullName>
    </submittedName>
</protein>
<evidence type="ECO:0000313" key="1">
    <source>
        <dbReference type="EMBL" id="KAF2861023.1"/>
    </source>
</evidence>
<gene>
    <name evidence="1" type="ORF">K470DRAFT_264031</name>
</gene>
<proteinExistence type="predicted"/>
<dbReference type="EMBL" id="MU005976">
    <property type="protein sequence ID" value="KAF2861023.1"/>
    <property type="molecule type" value="Genomic_DNA"/>
</dbReference>
<reference evidence="1" key="1">
    <citation type="journal article" date="2020" name="Stud. Mycol.">
        <title>101 Dothideomycetes genomes: a test case for predicting lifestyles and emergence of pathogens.</title>
        <authorList>
            <person name="Haridas S."/>
            <person name="Albert R."/>
            <person name="Binder M."/>
            <person name="Bloem J."/>
            <person name="Labutti K."/>
            <person name="Salamov A."/>
            <person name="Andreopoulos B."/>
            <person name="Baker S."/>
            <person name="Barry K."/>
            <person name="Bills G."/>
            <person name="Bluhm B."/>
            <person name="Cannon C."/>
            <person name="Castanera R."/>
            <person name="Culley D."/>
            <person name="Daum C."/>
            <person name="Ezra D."/>
            <person name="Gonzalez J."/>
            <person name="Henrissat B."/>
            <person name="Kuo A."/>
            <person name="Liang C."/>
            <person name="Lipzen A."/>
            <person name="Lutzoni F."/>
            <person name="Magnuson J."/>
            <person name="Mondo S."/>
            <person name="Nolan M."/>
            <person name="Ohm R."/>
            <person name="Pangilinan J."/>
            <person name="Park H.-J."/>
            <person name="Ramirez L."/>
            <person name="Alfaro M."/>
            <person name="Sun H."/>
            <person name="Tritt A."/>
            <person name="Yoshinaga Y."/>
            <person name="Zwiers L.-H."/>
            <person name="Turgeon B."/>
            <person name="Goodwin S."/>
            <person name="Spatafora J."/>
            <person name="Crous P."/>
            <person name="Grigoriev I."/>
        </authorList>
    </citation>
    <scope>NUCLEOTIDE SEQUENCE</scope>
    <source>
        <strain evidence="1">CBS 480.64</strain>
    </source>
</reference>
<accession>A0A6A7C0V2</accession>
<evidence type="ECO:0000313" key="2">
    <source>
        <dbReference type="Proteomes" id="UP000799421"/>
    </source>
</evidence>
<dbReference type="AlphaFoldDB" id="A0A6A7C0V2"/>
<dbReference type="Proteomes" id="UP000799421">
    <property type="component" value="Unassembled WGS sequence"/>
</dbReference>
<organism evidence="1 2">
    <name type="scientific">Piedraia hortae CBS 480.64</name>
    <dbReference type="NCBI Taxonomy" id="1314780"/>
    <lineage>
        <taxon>Eukaryota</taxon>
        <taxon>Fungi</taxon>
        <taxon>Dikarya</taxon>
        <taxon>Ascomycota</taxon>
        <taxon>Pezizomycotina</taxon>
        <taxon>Dothideomycetes</taxon>
        <taxon>Dothideomycetidae</taxon>
        <taxon>Capnodiales</taxon>
        <taxon>Piedraiaceae</taxon>
        <taxon>Piedraia</taxon>
    </lineage>
</organism>